<sequence>MSALAPTIPLELQYLVIDAFHKDGAIYIGFNSFFHTAEIRSHDLPLRLVCSSWHDYTSQLFFRPFKHIVLRDTDHAVRFCALVRASPRAAILVQTLSVDKALSVTAGLAELLSEDMQQRLPNLRFLKFQHPQFAAIPRDKRMGNWAQVEQVHLDGRLVFETVDGLWDWVALFAGCGSLSFGGHIKNTPIPKEVAPPSDPPCVHLRSLVFNAPGTIEPVIPAALASPNFRVDQLTLFIYDPSCYTPLLRVLPSKLQELWLLRYSHYVAIPLKLADGSCPELHSATFSLLKPSARLMALVLSDVRVILRASPNLSQIKFRLPPVAADQVTLITQAWGGLDSLLAGTVGDVTFCITKPPGYADDPGQLGLLRALQACMPQLADLGALNFWSREEVSYFDMWTT</sequence>
<name>A0AAD2H5L7_9AGAR</name>
<gene>
    <name evidence="1" type="ORF">MYCIT1_LOCUS13419</name>
</gene>
<organism evidence="1 2">
    <name type="scientific">Mycena citricolor</name>
    <dbReference type="NCBI Taxonomy" id="2018698"/>
    <lineage>
        <taxon>Eukaryota</taxon>
        <taxon>Fungi</taxon>
        <taxon>Dikarya</taxon>
        <taxon>Basidiomycota</taxon>
        <taxon>Agaricomycotina</taxon>
        <taxon>Agaricomycetes</taxon>
        <taxon>Agaricomycetidae</taxon>
        <taxon>Agaricales</taxon>
        <taxon>Marasmiineae</taxon>
        <taxon>Mycenaceae</taxon>
        <taxon>Mycena</taxon>
    </lineage>
</organism>
<dbReference type="AlphaFoldDB" id="A0AAD2H5L7"/>
<accession>A0AAD2H5L7</accession>
<comment type="caution">
    <text evidence="1">The sequence shown here is derived from an EMBL/GenBank/DDBJ whole genome shotgun (WGS) entry which is preliminary data.</text>
</comment>
<keyword evidence="2" id="KW-1185">Reference proteome</keyword>
<evidence type="ECO:0000313" key="2">
    <source>
        <dbReference type="Proteomes" id="UP001295794"/>
    </source>
</evidence>
<reference evidence="1" key="1">
    <citation type="submission" date="2023-11" db="EMBL/GenBank/DDBJ databases">
        <authorList>
            <person name="De Vega J J."/>
            <person name="De Vega J J."/>
        </authorList>
    </citation>
    <scope>NUCLEOTIDE SEQUENCE</scope>
</reference>
<dbReference type="EMBL" id="CAVNYO010000149">
    <property type="protein sequence ID" value="CAK5269587.1"/>
    <property type="molecule type" value="Genomic_DNA"/>
</dbReference>
<evidence type="ECO:0000313" key="1">
    <source>
        <dbReference type="EMBL" id="CAK5269587.1"/>
    </source>
</evidence>
<protein>
    <submittedName>
        <fullName evidence="1">Uncharacterized protein</fullName>
    </submittedName>
</protein>
<dbReference type="Proteomes" id="UP001295794">
    <property type="component" value="Unassembled WGS sequence"/>
</dbReference>
<proteinExistence type="predicted"/>